<keyword evidence="1" id="KW-0732">Signal</keyword>
<evidence type="ECO:0000256" key="1">
    <source>
        <dbReference type="SAM" id="SignalP"/>
    </source>
</evidence>
<dbReference type="InterPro" id="IPR050682">
    <property type="entry name" value="ModA/WtpA"/>
</dbReference>
<dbReference type="EMBL" id="LT629705">
    <property type="protein sequence ID" value="SDP02598.1"/>
    <property type="molecule type" value="Genomic_DNA"/>
</dbReference>
<dbReference type="PANTHER" id="PTHR30632">
    <property type="entry name" value="MOLYBDATE-BINDING PERIPLASMIC PROTEIN"/>
    <property type="match status" value="1"/>
</dbReference>
<dbReference type="AlphaFoldDB" id="A0A1H0PD75"/>
<dbReference type="SUPFAM" id="SSF53850">
    <property type="entry name" value="Periplasmic binding protein-like II"/>
    <property type="match status" value="1"/>
</dbReference>
<dbReference type="GO" id="GO:0030973">
    <property type="term" value="F:molybdate ion binding"/>
    <property type="evidence" value="ECO:0007669"/>
    <property type="project" value="TreeGrafter"/>
</dbReference>
<sequence>MKKTRSAPMLVTTGLVSLLGFSHLCEAAELKVIASGALRGAMEHLQPAYEKASGNTLIFSWGPSMGTSPESIPERIRHKEPMDLAIMADETLELLSSTGAFDMTTRREIADSRIGVGVPHGKPNPDVSSVAALKAALLKADKIAYSQGASGVYIRTELFQRLGISDQVKGKTVEIAGKELVGTALARGDADIGMQQISELKVTPGVDFLGPLPEEVQKVSRFCATVAHQTANAVPAREFIAFLNSPAARRLLEESGLEPAKTPSVQESK</sequence>
<reference evidence="2 3" key="1">
    <citation type="submission" date="2016-10" db="EMBL/GenBank/DDBJ databases">
        <authorList>
            <person name="de Groot N.N."/>
        </authorList>
    </citation>
    <scope>NUCLEOTIDE SEQUENCE [LARGE SCALE GENOMIC DNA]</scope>
    <source>
        <strain evidence="2 3">CECT 7543</strain>
    </source>
</reference>
<dbReference type="PANTHER" id="PTHR30632:SF11">
    <property type="entry name" value="BLR4797 PROTEIN"/>
    <property type="match status" value="1"/>
</dbReference>
<protein>
    <submittedName>
        <fullName evidence="2">Molybdate transport system substrate-binding protein</fullName>
    </submittedName>
</protein>
<evidence type="ECO:0000313" key="2">
    <source>
        <dbReference type="EMBL" id="SDP02598.1"/>
    </source>
</evidence>
<proteinExistence type="predicted"/>
<dbReference type="Proteomes" id="UP000198827">
    <property type="component" value="Chromosome I"/>
</dbReference>
<dbReference type="Pfam" id="PF13531">
    <property type="entry name" value="SBP_bac_11"/>
    <property type="match status" value="1"/>
</dbReference>
<feature type="signal peptide" evidence="1">
    <location>
        <begin position="1"/>
        <end position="27"/>
    </location>
</feature>
<accession>A0A1H0PD75</accession>
<dbReference type="GO" id="GO:0015689">
    <property type="term" value="P:molybdate ion transport"/>
    <property type="evidence" value="ECO:0007669"/>
    <property type="project" value="TreeGrafter"/>
</dbReference>
<organism evidence="2 3">
    <name type="scientific">Pseudomonas arsenicoxydans</name>
    <dbReference type="NCBI Taxonomy" id="702115"/>
    <lineage>
        <taxon>Bacteria</taxon>
        <taxon>Pseudomonadati</taxon>
        <taxon>Pseudomonadota</taxon>
        <taxon>Gammaproteobacteria</taxon>
        <taxon>Pseudomonadales</taxon>
        <taxon>Pseudomonadaceae</taxon>
        <taxon>Pseudomonas</taxon>
    </lineage>
</organism>
<name>A0A1H0PD75_9PSED</name>
<feature type="chain" id="PRO_5009250717" evidence="1">
    <location>
        <begin position="28"/>
        <end position="269"/>
    </location>
</feature>
<dbReference type="Gene3D" id="3.40.190.10">
    <property type="entry name" value="Periplasmic binding protein-like II"/>
    <property type="match status" value="2"/>
</dbReference>
<gene>
    <name evidence="2" type="ORF">SAMN04489798_4496</name>
</gene>
<dbReference type="RefSeq" id="WP_231997052.1">
    <property type="nucleotide sequence ID" value="NZ_LT629705.1"/>
</dbReference>
<evidence type="ECO:0000313" key="3">
    <source>
        <dbReference type="Proteomes" id="UP000198827"/>
    </source>
</evidence>